<dbReference type="SUPFAM" id="SSF54786">
    <property type="entry name" value="YcfA/nrd intein domain"/>
    <property type="match status" value="1"/>
</dbReference>
<reference evidence="8 9" key="1">
    <citation type="submission" date="2020-10" db="EMBL/GenBank/DDBJ databases">
        <title>Connecting structure to function with the recovery of over 1000 high-quality activated sludge metagenome-assembled genomes encoding full-length rRNA genes using long-read sequencing.</title>
        <authorList>
            <person name="Singleton C.M."/>
            <person name="Petriglieri F."/>
            <person name="Kristensen J.M."/>
            <person name="Kirkegaard R.H."/>
            <person name="Michaelsen T.Y."/>
            <person name="Andersen M.H."/>
            <person name="Karst S.M."/>
            <person name="Dueholm M.S."/>
            <person name="Nielsen P.H."/>
            <person name="Albertsen M."/>
        </authorList>
    </citation>
    <scope>NUCLEOTIDE SEQUENCE [LARGE SCALE GENOMIC DNA]</scope>
    <source>
        <strain evidence="8">Ribe_18-Q3-R11-54_BAT3C.373</strain>
    </source>
</reference>
<keyword evidence="2" id="KW-1277">Toxin-antitoxin system</keyword>
<organism evidence="8 9">
    <name type="scientific">Candidatus Defluviibacterium haderslevense</name>
    <dbReference type="NCBI Taxonomy" id="2981993"/>
    <lineage>
        <taxon>Bacteria</taxon>
        <taxon>Pseudomonadati</taxon>
        <taxon>Bacteroidota</taxon>
        <taxon>Saprospiria</taxon>
        <taxon>Saprospirales</taxon>
        <taxon>Saprospiraceae</taxon>
        <taxon>Candidatus Defluviibacterium</taxon>
    </lineage>
</organism>
<dbReference type="InterPro" id="IPR012933">
    <property type="entry name" value="HicA_mRNA_interferase"/>
</dbReference>
<dbReference type="GO" id="GO:0003729">
    <property type="term" value="F:mRNA binding"/>
    <property type="evidence" value="ECO:0007669"/>
    <property type="project" value="InterPro"/>
</dbReference>
<evidence type="ECO:0000256" key="6">
    <source>
        <dbReference type="ARBA" id="ARBA00022884"/>
    </source>
</evidence>
<evidence type="ECO:0000256" key="5">
    <source>
        <dbReference type="ARBA" id="ARBA00022801"/>
    </source>
</evidence>
<dbReference type="GO" id="GO:0016787">
    <property type="term" value="F:hydrolase activity"/>
    <property type="evidence" value="ECO:0007669"/>
    <property type="project" value="UniProtKB-KW"/>
</dbReference>
<dbReference type="EMBL" id="JADKFW010000021">
    <property type="protein sequence ID" value="MBK9719853.1"/>
    <property type="molecule type" value="Genomic_DNA"/>
</dbReference>
<dbReference type="GO" id="GO:0004519">
    <property type="term" value="F:endonuclease activity"/>
    <property type="evidence" value="ECO:0007669"/>
    <property type="project" value="UniProtKB-KW"/>
</dbReference>
<accession>A0A9D7SCF6</accession>
<dbReference type="Pfam" id="PF07927">
    <property type="entry name" value="HicA_toxin"/>
    <property type="match status" value="1"/>
</dbReference>
<sequence length="60" mass="6782">MKILEQHGYIFKRSKGSHHLFYNPITNITVIVPLHGGKDMKKGTFLAILKQAGLDKNDFA</sequence>
<keyword evidence="5" id="KW-0378">Hydrolase</keyword>
<dbReference type="Gene3D" id="3.30.920.30">
    <property type="entry name" value="Hypothetical protein"/>
    <property type="match status" value="1"/>
</dbReference>
<proteinExistence type="inferred from homology"/>
<evidence type="ECO:0000256" key="1">
    <source>
        <dbReference type="ARBA" id="ARBA00006620"/>
    </source>
</evidence>
<evidence type="ECO:0000256" key="3">
    <source>
        <dbReference type="ARBA" id="ARBA00022722"/>
    </source>
</evidence>
<dbReference type="Proteomes" id="UP000808349">
    <property type="component" value="Unassembled WGS sequence"/>
</dbReference>
<dbReference type="AlphaFoldDB" id="A0A9D7SCF6"/>
<keyword evidence="7" id="KW-0346">Stress response</keyword>
<evidence type="ECO:0000256" key="7">
    <source>
        <dbReference type="ARBA" id="ARBA00023016"/>
    </source>
</evidence>
<dbReference type="InterPro" id="IPR038570">
    <property type="entry name" value="HicA_sf"/>
</dbReference>
<evidence type="ECO:0000256" key="4">
    <source>
        <dbReference type="ARBA" id="ARBA00022759"/>
    </source>
</evidence>
<name>A0A9D7SCF6_9BACT</name>
<protein>
    <submittedName>
        <fullName evidence="8">Type II toxin-antitoxin system HicA family toxin</fullName>
    </submittedName>
</protein>
<comment type="similarity">
    <text evidence="1">Belongs to the HicA mRNA interferase family.</text>
</comment>
<keyword evidence="6" id="KW-0694">RNA-binding</keyword>
<evidence type="ECO:0000313" key="8">
    <source>
        <dbReference type="EMBL" id="MBK9719853.1"/>
    </source>
</evidence>
<keyword evidence="4" id="KW-0255">Endonuclease</keyword>
<evidence type="ECO:0000256" key="2">
    <source>
        <dbReference type="ARBA" id="ARBA00022649"/>
    </source>
</evidence>
<gene>
    <name evidence="8" type="ORF">IPO85_20520</name>
</gene>
<evidence type="ECO:0000313" key="9">
    <source>
        <dbReference type="Proteomes" id="UP000808349"/>
    </source>
</evidence>
<comment type="caution">
    <text evidence="8">The sequence shown here is derived from an EMBL/GenBank/DDBJ whole genome shotgun (WGS) entry which is preliminary data.</text>
</comment>
<keyword evidence="3" id="KW-0540">Nuclease</keyword>